<dbReference type="Proteomes" id="UP001346149">
    <property type="component" value="Unassembled WGS sequence"/>
</dbReference>
<keyword evidence="4" id="KW-1185">Reference proteome</keyword>
<dbReference type="Gene3D" id="3.90.228.10">
    <property type="match status" value="1"/>
</dbReference>
<protein>
    <recommendedName>
        <fullName evidence="2">C2H2-type domain-containing protein</fullName>
    </recommendedName>
</protein>
<evidence type="ECO:0000256" key="1">
    <source>
        <dbReference type="SAM" id="MobiDB-lite"/>
    </source>
</evidence>
<feature type="compositionally biased region" description="Low complexity" evidence="1">
    <location>
        <begin position="123"/>
        <end position="143"/>
    </location>
</feature>
<feature type="compositionally biased region" description="Polar residues" evidence="1">
    <location>
        <begin position="98"/>
        <end position="113"/>
    </location>
</feature>
<organism evidence="3 4">
    <name type="scientific">Trapa natans</name>
    <name type="common">Water chestnut</name>
    <dbReference type="NCBI Taxonomy" id="22666"/>
    <lineage>
        <taxon>Eukaryota</taxon>
        <taxon>Viridiplantae</taxon>
        <taxon>Streptophyta</taxon>
        <taxon>Embryophyta</taxon>
        <taxon>Tracheophyta</taxon>
        <taxon>Spermatophyta</taxon>
        <taxon>Magnoliopsida</taxon>
        <taxon>eudicotyledons</taxon>
        <taxon>Gunneridae</taxon>
        <taxon>Pentapetalae</taxon>
        <taxon>rosids</taxon>
        <taxon>malvids</taxon>
        <taxon>Myrtales</taxon>
        <taxon>Lythraceae</taxon>
        <taxon>Trapa</taxon>
    </lineage>
</organism>
<evidence type="ECO:0000313" key="4">
    <source>
        <dbReference type="Proteomes" id="UP001346149"/>
    </source>
</evidence>
<feature type="compositionally biased region" description="Gly residues" evidence="1">
    <location>
        <begin position="63"/>
        <end position="73"/>
    </location>
</feature>
<dbReference type="PROSITE" id="PS00028">
    <property type="entry name" value="ZINC_FINGER_C2H2_1"/>
    <property type="match status" value="1"/>
</dbReference>
<sequence>MAKTTKPPRKEVERCPNKAPDCRPQRVEKTHTWTSVRGILSCRDQNLKQQVVEMMKPVDDPAPGGGGGGGGGSASASKKRKKVKCSGSLCSNTRIMNRLQLETSPPSISSTPNGAGAHRKRPLSLVTSSSSNSSAPASVAPSLSAPLCNSSATARSVGTGSYRGGGGGGGGGNRMNLRRFSGCYECRMVVDPLVTTDPSLRSTICSCPDCGEIFMKTENLEFHVAIKHAVSELSPEDTSKNIVEIIFQSSWLKKQIPICKIDRILKVRNTQRTISKFEEYREQIKSKASKYSKKQSQFPRCVADGNELLRFHCTTFSCPLGLDGSTNLCCNGSTSKCNVCNIIKNGFKVIGAGLKEKGILTTATSGRAHDQASQWAAGDADRAMLVCRVIAGRVKKSSIDGTHELGINSNLHEYDSLGGAAGVYSNLDELYVFNPRAILPCFVVIYRWF</sequence>
<dbReference type="InterPro" id="IPR013087">
    <property type="entry name" value="Znf_C2H2_type"/>
</dbReference>
<dbReference type="PANTHER" id="PTHR31681:SF3">
    <property type="entry name" value="OS04G0690100 PROTEIN"/>
    <property type="match status" value="1"/>
</dbReference>
<feature type="domain" description="C2H2-type" evidence="2">
    <location>
        <begin position="205"/>
        <end position="228"/>
    </location>
</feature>
<comment type="caution">
    <text evidence="3">The sequence shown here is derived from an EMBL/GenBank/DDBJ whole genome shotgun (WGS) entry which is preliminary data.</text>
</comment>
<feature type="region of interest" description="Disordered" evidence="1">
    <location>
        <begin position="98"/>
        <end position="143"/>
    </location>
</feature>
<dbReference type="PANTHER" id="PTHR31681">
    <property type="entry name" value="C2H2-LIKE ZINC FINGER PROTEIN"/>
    <property type="match status" value="1"/>
</dbReference>
<dbReference type="AlphaFoldDB" id="A0AAN7QV62"/>
<accession>A0AAN7QV62</accession>
<reference evidence="3 4" key="1">
    <citation type="journal article" date="2023" name="Hortic Res">
        <title>Pangenome of water caltrop reveals structural variations and asymmetric subgenome divergence after allopolyploidization.</title>
        <authorList>
            <person name="Zhang X."/>
            <person name="Chen Y."/>
            <person name="Wang L."/>
            <person name="Yuan Y."/>
            <person name="Fang M."/>
            <person name="Shi L."/>
            <person name="Lu R."/>
            <person name="Comes H.P."/>
            <person name="Ma Y."/>
            <person name="Chen Y."/>
            <person name="Huang G."/>
            <person name="Zhou Y."/>
            <person name="Zheng Z."/>
            <person name="Qiu Y."/>
        </authorList>
    </citation>
    <scope>NUCLEOTIDE SEQUENCE [LARGE SCALE GENOMIC DNA]</scope>
    <source>
        <strain evidence="3">F231</strain>
    </source>
</reference>
<name>A0AAN7QV62_TRANT</name>
<feature type="region of interest" description="Disordered" evidence="1">
    <location>
        <begin position="52"/>
        <end position="85"/>
    </location>
</feature>
<dbReference type="EMBL" id="JAXQNO010000018">
    <property type="protein sequence ID" value="KAK4777185.1"/>
    <property type="molecule type" value="Genomic_DNA"/>
</dbReference>
<evidence type="ECO:0000313" key="3">
    <source>
        <dbReference type="EMBL" id="KAK4777185.1"/>
    </source>
</evidence>
<proteinExistence type="predicted"/>
<evidence type="ECO:0000259" key="2">
    <source>
        <dbReference type="PROSITE" id="PS00028"/>
    </source>
</evidence>
<dbReference type="SUPFAM" id="SSF56399">
    <property type="entry name" value="ADP-ribosylation"/>
    <property type="match status" value="1"/>
</dbReference>
<gene>
    <name evidence="3" type="ORF">SAY86_005873</name>
</gene>
<feature type="compositionally biased region" description="Basic and acidic residues" evidence="1">
    <location>
        <begin position="8"/>
        <end position="30"/>
    </location>
</feature>
<feature type="region of interest" description="Disordered" evidence="1">
    <location>
        <begin position="1"/>
        <end position="30"/>
    </location>
</feature>